<feature type="signal peptide" evidence="1">
    <location>
        <begin position="1"/>
        <end position="19"/>
    </location>
</feature>
<dbReference type="AlphaFoldDB" id="A0A3B9H459"/>
<organism evidence="3 4">
    <name type="scientific">Hyphomonas adhaerens</name>
    <dbReference type="NCBI Taxonomy" id="81029"/>
    <lineage>
        <taxon>Bacteria</taxon>
        <taxon>Pseudomonadati</taxon>
        <taxon>Pseudomonadota</taxon>
        <taxon>Alphaproteobacteria</taxon>
        <taxon>Hyphomonadales</taxon>
        <taxon>Hyphomonadaceae</taxon>
        <taxon>Hyphomonas</taxon>
    </lineage>
</organism>
<feature type="chain" id="PRO_5017820258" evidence="1">
    <location>
        <begin position="20"/>
        <end position="212"/>
    </location>
</feature>
<dbReference type="EMBL" id="DMAN01000456">
    <property type="protein sequence ID" value="HAE29457.1"/>
    <property type="molecule type" value="Genomic_DNA"/>
</dbReference>
<keyword evidence="3" id="KW-0540">Nuclease</keyword>
<keyword evidence="1" id="KW-0732">Signal</keyword>
<evidence type="ECO:0000313" key="3">
    <source>
        <dbReference type="EMBL" id="HAE29457.1"/>
    </source>
</evidence>
<evidence type="ECO:0000313" key="4">
    <source>
        <dbReference type="Proteomes" id="UP000259610"/>
    </source>
</evidence>
<dbReference type="PANTHER" id="PTHR24094">
    <property type="entry name" value="SECRETED PROTEIN"/>
    <property type="match status" value="1"/>
</dbReference>
<dbReference type="GO" id="GO:0004519">
    <property type="term" value="F:endonuclease activity"/>
    <property type="evidence" value="ECO:0007669"/>
    <property type="project" value="UniProtKB-KW"/>
</dbReference>
<dbReference type="Pfam" id="PF07510">
    <property type="entry name" value="GmrSD_C"/>
    <property type="match status" value="1"/>
</dbReference>
<dbReference type="PANTHER" id="PTHR24094:SF15">
    <property type="entry name" value="AMP-DEPENDENT SYNTHETASE_LIGASE DOMAIN-CONTAINING PROTEIN-RELATED"/>
    <property type="match status" value="1"/>
</dbReference>
<evidence type="ECO:0000259" key="2">
    <source>
        <dbReference type="Pfam" id="PF07510"/>
    </source>
</evidence>
<sequence length="212" mass="24121">MMRHTTTTMALLFSFAFVAACSSGQRDQIDDDPDNVSSEIHSDEASITSVPPYDRSAFSTDWSDADGDCLNTRMEILAEWSSSPVQYDESGCRVVSGRWISQYTDETIYDASEIDIDHVVPLAYAWRLGAYDWSPEERQRFFDDGANLLPVELSLNRAKGDRPPSEWLPPRGRCRYISRFKRVTIMYHLQLPATEERFVKEKLNECAGNGSQ</sequence>
<dbReference type="InterPro" id="IPR011089">
    <property type="entry name" value="GmrSD_C"/>
</dbReference>
<protein>
    <submittedName>
        <fullName evidence="3">HNH endonuclease</fullName>
    </submittedName>
</protein>
<dbReference type="PROSITE" id="PS51257">
    <property type="entry name" value="PROKAR_LIPOPROTEIN"/>
    <property type="match status" value="1"/>
</dbReference>
<reference evidence="3 4" key="1">
    <citation type="journal article" date="2018" name="Nat. Biotechnol.">
        <title>A standardized bacterial taxonomy based on genome phylogeny substantially revises the tree of life.</title>
        <authorList>
            <person name="Parks D.H."/>
            <person name="Chuvochina M."/>
            <person name="Waite D.W."/>
            <person name="Rinke C."/>
            <person name="Skarshewski A."/>
            <person name="Chaumeil P.A."/>
            <person name="Hugenholtz P."/>
        </authorList>
    </citation>
    <scope>NUCLEOTIDE SEQUENCE [LARGE SCALE GENOMIC DNA]</scope>
    <source>
        <strain evidence="3">UBA8733</strain>
    </source>
</reference>
<dbReference type="Proteomes" id="UP000259610">
    <property type="component" value="Unassembled WGS sequence"/>
</dbReference>
<feature type="domain" description="GmrSD restriction endonucleases C-terminal" evidence="2">
    <location>
        <begin position="79"/>
        <end position="169"/>
    </location>
</feature>
<keyword evidence="3" id="KW-0378">Hydrolase</keyword>
<gene>
    <name evidence="3" type="ORF">DCG58_20045</name>
</gene>
<accession>A0A3B9H459</accession>
<proteinExistence type="predicted"/>
<evidence type="ECO:0000256" key="1">
    <source>
        <dbReference type="SAM" id="SignalP"/>
    </source>
</evidence>
<comment type="caution">
    <text evidence="3">The sequence shown here is derived from an EMBL/GenBank/DDBJ whole genome shotgun (WGS) entry which is preliminary data.</text>
</comment>
<name>A0A3B9H459_9PROT</name>
<keyword evidence="3" id="KW-0255">Endonuclease</keyword>